<protein>
    <submittedName>
        <fullName evidence="2">Uncharacterized protein</fullName>
    </submittedName>
</protein>
<keyword evidence="3" id="KW-1185">Reference proteome</keyword>
<dbReference type="Proteomes" id="UP001157134">
    <property type="component" value="Unassembled WGS sequence"/>
</dbReference>
<name>A0ABQ6HFT0_9GAMM</name>
<keyword evidence="1" id="KW-1133">Transmembrane helix</keyword>
<keyword evidence="1" id="KW-0812">Transmembrane</keyword>
<sequence length="121" mass="13969">MNTLIVLFNKIAVLLNKVRWLLITILLACFVGFFALLALASVDTQNLYLAPCMFAFMWALLLMLFVACFVDIDYFYEQPTSIMSKFTLFAKKLWAYIVVILVIFITIAVTYITIKMVGFWL</sequence>
<dbReference type="EMBL" id="BSSV01000008">
    <property type="protein sequence ID" value="GLX86938.1"/>
    <property type="molecule type" value="Genomic_DNA"/>
</dbReference>
<feature type="transmembrane region" description="Helical" evidence="1">
    <location>
        <begin position="20"/>
        <end position="42"/>
    </location>
</feature>
<accession>A0ABQ6HFT0</accession>
<proteinExistence type="predicted"/>
<organism evidence="2 3">
    <name type="scientific">Thalassotalea loyana</name>
    <dbReference type="NCBI Taxonomy" id="280483"/>
    <lineage>
        <taxon>Bacteria</taxon>
        <taxon>Pseudomonadati</taxon>
        <taxon>Pseudomonadota</taxon>
        <taxon>Gammaproteobacteria</taxon>
        <taxon>Alteromonadales</taxon>
        <taxon>Colwelliaceae</taxon>
        <taxon>Thalassotalea</taxon>
    </lineage>
</organism>
<comment type="caution">
    <text evidence="2">The sequence shown here is derived from an EMBL/GenBank/DDBJ whole genome shotgun (WGS) entry which is preliminary data.</text>
</comment>
<evidence type="ECO:0000256" key="1">
    <source>
        <dbReference type="SAM" id="Phobius"/>
    </source>
</evidence>
<feature type="transmembrane region" description="Helical" evidence="1">
    <location>
        <begin position="93"/>
        <end position="114"/>
    </location>
</feature>
<dbReference type="RefSeq" id="WP_284300481.1">
    <property type="nucleotide sequence ID" value="NZ_BSSV01000008.1"/>
</dbReference>
<reference evidence="2 3" key="1">
    <citation type="submission" date="2023-03" db="EMBL/GenBank/DDBJ databases">
        <title>Thalassotalea loyana LMG 22536T draft genome sequence.</title>
        <authorList>
            <person name="Sawabe T."/>
        </authorList>
    </citation>
    <scope>NUCLEOTIDE SEQUENCE [LARGE SCALE GENOMIC DNA]</scope>
    <source>
        <strain evidence="2 3">LMG 22536</strain>
    </source>
</reference>
<feature type="transmembrane region" description="Helical" evidence="1">
    <location>
        <begin position="48"/>
        <end position="72"/>
    </location>
</feature>
<keyword evidence="1" id="KW-0472">Membrane</keyword>
<evidence type="ECO:0000313" key="2">
    <source>
        <dbReference type="EMBL" id="GLX86938.1"/>
    </source>
</evidence>
<evidence type="ECO:0000313" key="3">
    <source>
        <dbReference type="Proteomes" id="UP001157134"/>
    </source>
</evidence>
<gene>
    <name evidence="2" type="ORF">tloyanaT_31910</name>
</gene>